<gene>
    <name evidence="1" type="ORF">LTRI10_LOCUS28501</name>
</gene>
<proteinExistence type="predicted"/>
<evidence type="ECO:0000313" key="1">
    <source>
        <dbReference type="EMBL" id="CAL1387521.1"/>
    </source>
</evidence>
<protein>
    <submittedName>
        <fullName evidence="1">Uncharacterized protein</fullName>
    </submittedName>
</protein>
<reference evidence="1 2" key="1">
    <citation type="submission" date="2024-04" db="EMBL/GenBank/DDBJ databases">
        <authorList>
            <person name="Fracassetti M."/>
        </authorList>
    </citation>
    <scope>NUCLEOTIDE SEQUENCE [LARGE SCALE GENOMIC DNA]</scope>
</reference>
<sequence>METTCRCWISLFYYGKNLLCISFVREYFSSRLARGGYFFQRLNSSLHSDNIHQRKRSRRPPSLFRHNHRLGPGFHSVNVPFRRRLSNDSSPITAFTTRSPQSTAVHPFPGFTHIDSQFSSRAPLKLQGFLDWFVGCEDLSALPISYR</sequence>
<organism evidence="1 2">
    <name type="scientific">Linum trigynum</name>
    <dbReference type="NCBI Taxonomy" id="586398"/>
    <lineage>
        <taxon>Eukaryota</taxon>
        <taxon>Viridiplantae</taxon>
        <taxon>Streptophyta</taxon>
        <taxon>Embryophyta</taxon>
        <taxon>Tracheophyta</taxon>
        <taxon>Spermatophyta</taxon>
        <taxon>Magnoliopsida</taxon>
        <taxon>eudicotyledons</taxon>
        <taxon>Gunneridae</taxon>
        <taxon>Pentapetalae</taxon>
        <taxon>rosids</taxon>
        <taxon>fabids</taxon>
        <taxon>Malpighiales</taxon>
        <taxon>Linaceae</taxon>
        <taxon>Linum</taxon>
    </lineage>
</organism>
<dbReference type="EMBL" id="OZ034818">
    <property type="protein sequence ID" value="CAL1387521.1"/>
    <property type="molecule type" value="Genomic_DNA"/>
</dbReference>
<dbReference type="Proteomes" id="UP001497516">
    <property type="component" value="Chromosome 5"/>
</dbReference>
<keyword evidence="2" id="KW-1185">Reference proteome</keyword>
<evidence type="ECO:0000313" key="2">
    <source>
        <dbReference type="Proteomes" id="UP001497516"/>
    </source>
</evidence>
<dbReference type="AlphaFoldDB" id="A0AAV2ENK5"/>
<accession>A0AAV2ENK5</accession>
<name>A0AAV2ENK5_9ROSI</name>